<sequence length="263" mass="30414">MIKVTVAICILTMSFLSCSQAVKPTSKINEDINQTYIPPGTIKLVDTMFIDKQPVTNEMYKEFLRHRDYYWTTASSKMFETLPTHNAPLPDEIKVLQQNSYADALSSLLNIKDTSEVALNDGERSTNFLENPLYAKHPVLSIAYKEAVLFCKWRSELATLRLNYINKTKKSREQFPKKLYYRLLSESEFVNVINHFKQIDRLKQLQVSEAGVKDHPEGYLITYNLDELLNDGSLFNIQSERIKTDTLSKSKTTFRCICETEAW</sequence>
<keyword evidence="4" id="KW-1185">Reference proteome</keyword>
<dbReference type="EMBL" id="JSAQ01000001">
    <property type="protein sequence ID" value="KGO06912.1"/>
    <property type="molecule type" value="Genomic_DNA"/>
</dbReference>
<dbReference type="Gene3D" id="3.90.1580.10">
    <property type="entry name" value="paralog of FGE (formylglycine-generating enzyme)"/>
    <property type="match status" value="1"/>
</dbReference>
<gene>
    <name evidence="3" type="ORF">NV36_08690</name>
</gene>
<dbReference type="SUPFAM" id="SSF56436">
    <property type="entry name" value="C-type lectin-like"/>
    <property type="match status" value="1"/>
</dbReference>
<dbReference type="InterPro" id="IPR042095">
    <property type="entry name" value="SUMF_sf"/>
</dbReference>
<evidence type="ECO:0000313" key="3">
    <source>
        <dbReference type="EMBL" id="KGO06912.1"/>
    </source>
</evidence>
<name>A0A0A2GUL9_9FLAO</name>
<feature type="domain" description="Sulfatase-modifying factor enzyme-like" evidence="2">
    <location>
        <begin position="38"/>
        <end position="189"/>
    </location>
</feature>
<proteinExistence type="predicted"/>
<evidence type="ECO:0000256" key="1">
    <source>
        <dbReference type="SAM" id="SignalP"/>
    </source>
</evidence>
<dbReference type="RefSeq" id="WP_035326181.1">
    <property type="nucleotide sequence ID" value="NZ_CP015125.1"/>
</dbReference>
<dbReference type="PROSITE" id="PS51257">
    <property type="entry name" value="PROKAR_LIPOPROTEIN"/>
    <property type="match status" value="1"/>
</dbReference>
<protein>
    <recommendedName>
        <fullName evidence="2">Sulfatase-modifying factor enzyme-like domain-containing protein</fullName>
    </recommendedName>
</protein>
<dbReference type="KEGG" id="ddo:I597_0609"/>
<comment type="caution">
    <text evidence="3">The sequence shown here is derived from an EMBL/GenBank/DDBJ whole genome shotgun (WGS) entry which is preliminary data.</text>
</comment>
<dbReference type="AlphaFoldDB" id="A0A0A2GUL9"/>
<dbReference type="PATRIC" id="fig|1300343.5.peg.617"/>
<dbReference type="OrthoDB" id="979507at2"/>
<accession>A0A0A2GUL9</accession>
<evidence type="ECO:0000313" key="4">
    <source>
        <dbReference type="Proteomes" id="UP000030140"/>
    </source>
</evidence>
<dbReference type="Pfam" id="PF03781">
    <property type="entry name" value="FGE-sulfatase"/>
    <property type="match status" value="1"/>
</dbReference>
<dbReference type="InterPro" id="IPR016187">
    <property type="entry name" value="CTDL_fold"/>
</dbReference>
<evidence type="ECO:0000259" key="2">
    <source>
        <dbReference type="Pfam" id="PF03781"/>
    </source>
</evidence>
<reference evidence="3 4" key="1">
    <citation type="submission" date="2014-10" db="EMBL/GenBank/DDBJ databases">
        <title>Draft genome sequence of the proteorhodopsin-containing marine bacterium Dokdonia donghaensis.</title>
        <authorList>
            <person name="Gomez-Consarnau L."/>
            <person name="Gonzalez J.M."/>
            <person name="Riedel T."/>
            <person name="Jaenicke S."/>
            <person name="Wagner-Doebler I."/>
            <person name="Fuhrman J.A."/>
        </authorList>
    </citation>
    <scope>NUCLEOTIDE SEQUENCE [LARGE SCALE GENOMIC DNA]</scope>
    <source>
        <strain evidence="3 4">DSW-1</strain>
    </source>
</reference>
<dbReference type="Proteomes" id="UP000030140">
    <property type="component" value="Unassembled WGS sequence"/>
</dbReference>
<feature type="signal peptide" evidence="1">
    <location>
        <begin position="1"/>
        <end position="19"/>
    </location>
</feature>
<feature type="chain" id="PRO_5001987801" description="Sulfatase-modifying factor enzyme-like domain-containing protein" evidence="1">
    <location>
        <begin position="20"/>
        <end position="263"/>
    </location>
</feature>
<organism evidence="3 4">
    <name type="scientific">Dokdonia donghaensis DSW-1</name>
    <dbReference type="NCBI Taxonomy" id="1300343"/>
    <lineage>
        <taxon>Bacteria</taxon>
        <taxon>Pseudomonadati</taxon>
        <taxon>Bacteroidota</taxon>
        <taxon>Flavobacteriia</taxon>
        <taxon>Flavobacteriales</taxon>
        <taxon>Flavobacteriaceae</taxon>
        <taxon>Dokdonia</taxon>
    </lineage>
</organism>
<dbReference type="InterPro" id="IPR005532">
    <property type="entry name" value="SUMF_dom"/>
</dbReference>
<keyword evidence="1" id="KW-0732">Signal</keyword>